<proteinExistence type="predicted"/>
<evidence type="ECO:0000313" key="1">
    <source>
        <dbReference type="EMBL" id="QYS88112.1"/>
    </source>
</evidence>
<protein>
    <submittedName>
        <fullName evidence="1">Uncharacterized protein</fullName>
    </submittedName>
</protein>
<dbReference type="Gene3D" id="2.60.120.380">
    <property type="match status" value="1"/>
</dbReference>
<name>A0A8G0P5J7_9FLAO</name>
<gene>
    <name evidence="1" type="ORF">JJC05_09655</name>
</gene>
<accession>A0A8G0P5J7</accession>
<dbReference type="InterPro" id="IPR008979">
    <property type="entry name" value="Galactose-bd-like_sf"/>
</dbReference>
<dbReference type="EMBL" id="CP067378">
    <property type="protein sequence ID" value="QYS88112.1"/>
    <property type="molecule type" value="Genomic_DNA"/>
</dbReference>
<dbReference type="Proteomes" id="UP000824721">
    <property type="component" value="Chromosome"/>
</dbReference>
<sequence length="59" mass="6749">MVNNLDLKVLRNGQIYLPWVLNPSMPNNPATKGIDDLNNIEQVTIDNPEPGGLYYHNQW</sequence>
<dbReference type="SUPFAM" id="SSF49785">
    <property type="entry name" value="Galactose-binding domain-like"/>
    <property type="match status" value="1"/>
</dbReference>
<reference evidence="1" key="1">
    <citation type="submission" date="2020-12" db="EMBL/GenBank/DDBJ databases">
        <title>Genome sequencing of genetic groups of Flavobacterium columnare.</title>
        <authorList>
            <person name="Waldbieser G.C."/>
            <person name="Griffin M.J."/>
            <person name="LaFrentz B.R."/>
        </authorList>
    </citation>
    <scope>NUCLEOTIDE SEQUENCE</scope>
    <source>
        <strain evidence="1">90-106</strain>
    </source>
</reference>
<dbReference type="AlphaFoldDB" id="A0A8G0P5J7"/>
<organism evidence="1">
    <name type="scientific">Flavobacterium columnare</name>
    <dbReference type="NCBI Taxonomy" id="996"/>
    <lineage>
        <taxon>Bacteria</taxon>
        <taxon>Pseudomonadati</taxon>
        <taxon>Bacteroidota</taxon>
        <taxon>Flavobacteriia</taxon>
        <taxon>Flavobacteriales</taxon>
        <taxon>Flavobacteriaceae</taxon>
        <taxon>Flavobacterium</taxon>
    </lineage>
</organism>
<dbReference type="KEGG" id="fdv:JJC05_09655"/>